<proteinExistence type="predicted"/>
<gene>
    <name evidence="2" type="ORF">B0T17DRAFT_588201</name>
</gene>
<keyword evidence="1" id="KW-1133">Transmembrane helix</keyword>
<dbReference type="EMBL" id="JAULSR010000001">
    <property type="protein sequence ID" value="KAK0637309.1"/>
    <property type="molecule type" value="Genomic_DNA"/>
</dbReference>
<name>A0AA40CHD7_9PEZI</name>
<dbReference type="AlphaFoldDB" id="A0AA40CHD7"/>
<evidence type="ECO:0000313" key="2">
    <source>
        <dbReference type="EMBL" id="KAK0637309.1"/>
    </source>
</evidence>
<dbReference type="Proteomes" id="UP001174934">
    <property type="component" value="Unassembled WGS sequence"/>
</dbReference>
<evidence type="ECO:0000256" key="1">
    <source>
        <dbReference type="SAM" id="Phobius"/>
    </source>
</evidence>
<organism evidence="2 3">
    <name type="scientific">Bombardia bombarda</name>
    <dbReference type="NCBI Taxonomy" id="252184"/>
    <lineage>
        <taxon>Eukaryota</taxon>
        <taxon>Fungi</taxon>
        <taxon>Dikarya</taxon>
        <taxon>Ascomycota</taxon>
        <taxon>Pezizomycotina</taxon>
        <taxon>Sordariomycetes</taxon>
        <taxon>Sordariomycetidae</taxon>
        <taxon>Sordariales</taxon>
        <taxon>Lasiosphaeriaceae</taxon>
        <taxon>Bombardia</taxon>
    </lineage>
</organism>
<feature type="transmembrane region" description="Helical" evidence="1">
    <location>
        <begin position="139"/>
        <end position="158"/>
    </location>
</feature>
<evidence type="ECO:0000313" key="3">
    <source>
        <dbReference type="Proteomes" id="UP001174934"/>
    </source>
</evidence>
<keyword evidence="1" id="KW-0472">Membrane</keyword>
<keyword evidence="3" id="KW-1185">Reference proteome</keyword>
<accession>A0AA40CHD7</accession>
<feature type="transmembrane region" description="Helical" evidence="1">
    <location>
        <begin position="12"/>
        <end position="31"/>
    </location>
</feature>
<reference evidence="2" key="1">
    <citation type="submission" date="2023-06" db="EMBL/GenBank/DDBJ databases">
        <title>Genome-scale phylogeny and comparative genomics of the fungal order Sordariales.</title>
        <authorList>
            <consortium name="Lawrence Berkeley National Laboratory"/>
            <person name="Hensen N."/>
            <person name="Bonometti L."/>
            <person name="Westerberg I."/>
            <person name="Brannstrom I.O."/>
            <person name="Guillou S."/>
            <person name="Cros-Aarteil S."/>
            <person name="Calhoun S."/>
            <person name="Haridas S."/>
            <person name="Kuo A."/>
            <person name="Mondo S."/>
            <person name="Pangilinan J."/>
            <person name="Riley R."/>
            <person name="LaButti K."/>
            <person name="Andreopoulos B."/>
            <person name="Lipzen A."/>
            <person name="Chen C."/>
            <person name="Yanf M."/>
            <person name="Daum C."/>
            <person name="Ng V."/>
            <person name="Clum A."/>
            <person name="Steindorff A."/>
            <person name="Ohm R."/>
            <person name="Martin F."/>
            <person name="Silar P."/>
            <person name="Natvig D."/>
            <person name="Lalanne C."/>
            <person name="Gautier V."/>
            <person name="Ament-velasquez S.L."/>
            <person name="Kruys A."/>
            <person name="Hutchinson M.I."/>
            <person name="Powell A.J."/>
            <person name="Barry K."/>
            <person name="Miller A.N."/>
            <person name="Grigoriev I.V."/>
            <person name="Debuchy R."/>
            <person name="Gladieux P."/>
            <person name="Thoren M.H."/>
            <person name="Johannesson H."/>
        </authorList>
    </citation>
    <scope>NUCLEOTIDE SEQUENCE</scope>
    <source>
        <strain evidence="2">SMH3391-2</strain>
    </source>
</reference>
<keyword evidence="1" id="KW-0812">Transmembrane</keyword>
<sequence>MAPKPSWIIKAPRVILVLIFPTLSFIFYLILALGCSSNTLSTISPIIVRSNGTIPIGGIDIVVDLRIGIWGICLGPSPPFCTSTLALQLPPLDQPQPQTPQTSATILSTRPPRNRGGGNLPLARLALALQATLSPLSGIPLLIAILLTILATSVQLYFNARGRAFDEEHVQAAVWARSLDWAAAAFAVGSYATYRALVEATPRLVLALLPVLKVEGSDSPKLIIEAGSVASSLFAAVVGTTVAGAFINTFMTAGDAGASVVQLGRARRRVDALMGRKAGDGGDDDRVVAATAGAAAGDKFAPVLYRPKPAYERFP</sequence>
<comment type="caution">
    <text evidence="2">The sequence shown here is derived from an EMBL/GenBank/DDBJ whole genome shotgun (WGS) entry which is preliminary data.</text>
</comment>
<protein>
    <submittedName>
        <fullName evidence="2">Uncharacterized protein</fullName>
    </submittedName>
</protein>
<dbReference type="PROSITE" id="PS51257">
    <property type="entry name" value="PROKAR_LIPOPROTEIN"/>
    <property type="match status" value="1"/>
</dbReference>